<reference evidence="1" key="1">
    <citation type="journal article" date="2015" name="Int. J. Syst. Evol. Microbiol.">
        <title>Rhizobium oryzicola sp. nov., potential plant-growth-promoting endophytic bacteria isolated from rice roots.</title>
        <authorList>
            <person name="Zhang X.X."/>
            <person name="Gao J.S."/>
            <person name="Cao Y.H."/>
            <person name="Sheirdil R.A."/>
            <person name="Wang X.C."/>
            <person name="Zhang L."/>
        </authorList>
    </citation>
    <scope>NUCLEOTIDE SEQUENCE</scope>
    <source>
        <strain evidence="1">05753</strain>
    </source>
</reference>
<comment type="caution">
    <text evidence="1">The sequence shown here is derived from an EMBL/GenBank/DDBJ whole genome shotgun (WGS) entry which is preliminary data.</text>
</comment>
<name>A0ABT8SX24_9HYPH</name>
<dbReference type="RefSeq" id="WP_302076566.1">
    <property type="nucleotide sequence ID" value="NZ_JAUKWQ010000002.1"/>
</dbReference>
<sequence length="245" mass="26785">MTTFEAFAREIRLATEGLSQEAISAELAKFAKEELARAISSGEAPATYTRYVNGREGVPEEAVEAPGPILYVFSNWKIVIEAALEALIHASPRKSGDFRKSFVVIVGGKAVTAYDDIPSEAEVIITNAQPYVRKIQVSRGGSRFGSAGKGSAIKVPPRLFDAGRRAVISRFGSSFVQAEVRFLDLGTGIHPLIPYILKGRQKVRKAKQNMMSLAFREGRATLARRKVLEAGQRLTYPSLVLNMVD</sequence>
<proteinExistence type="predicted"/>
<evidence type="ECO:0000313" key="2">
    <source>
        <dbReference type="Proteomes" id="UP001169006"/>
    </source>
</evidence>
<evidence type="ECO:0000313" key="1">
    <source>
        <dbReference type="EMBL" id="MDO1582428.1"/>
    </source>
</evidence>
<protein>
    <submittedName>
        <fullName evidence="1">Uncharacterized protein</fullName>
    </submittedName>
</protein>
<dbReference type="Proteomes" id="UP001169006">
    <property type="component" value="Unassembled WGS sequence"/>
</dbReference>
<dbReference type="EMBL" id="JAUKWQ010000002">
    <property type="protein sequence ID" value="MDO1582428.1"/>
    <property type="molecule type" value="Genomic_DNA"/>
</dbReference>
<gene>
    <name evidence="1" type="ORF">Q2T52_09980</name>
</gene>
<organism evidence="1 2">
    <name type="scientific">Rhizobium oryzicola</name>
    <dbReference type="NCBI Taxonomy" id="1232668"/>
    <lineage>
        <taxon>Bacteria</taxon>
        <taxon>Pseudomonadati</taxon>
        <taxon>Pseudomonadota</taxon>
        <taxon>Alphaproteobacteria</taxon>
        <taxon>Hyphomicrobiales</taxon>
        <taxon>Rhizobiaceae</taxon>
        <taxon>Rhizobium/Agrobacterium group</taxon>
        <taxon>Rhizobium</taxon>
    </lineage>
</organism>
<reference evidence="1" key="2">
    <citation type="submission" date="2023-07" db="EMBL/GenBank/DDBJ databases">
        <authorList>
            <person name="Sun H."/>
        </authorList>
    </citation>
    <scope>NUCLEOTIDE SEQUENCE</scope>
    <source>
        <strain evidence="1">05753</strain>
    </source>
</reference>
<keyword evidence="2" id="KW-1185">Reference proteome</keyword>
<accession>A0ABT8SX24</accession>